<dbReference type="Pfam" id="PF13443">
    <property type="entry name" value="HTH_26"/>
    <property type="match status" value="1"/>
</dbReference>
<dbReference type="AlphaFoldDB" id="A0AAI8HLH4"/>
<dbReference type="Proteomes" id="UP000234366">
    <property type="component" value="Chromosome"/>
</dbReference>
<evidence type="ECO:0000259" key="1">
    <source>
        <dbReference type="Pfam" id="PF13443"/>
    </source>
</evidence>
<dbReference type="EMBL" id="CP025001">
    <property type="protein sequence ID" value="AUJ76155.1"/>
    <property type="molecule type" value="Genomic_DNA"/>
</dbReference>
<proteinExistence type="predicted"/>
<dbReference type="KEGG" id="bsia:CWD84_04630"/>
<sequence length="78" mass="9019">MTKKSLTLKPNYKPLEMTLLKKDITKKQMKDDLRISPTIMAKFSAGEFVSLTTIAYICEYLDCPIEEVVQFERINDAE</sequence>
<organism evidence="2 3">
    <name type="scientific">Bacillus siamensis</name>
    <dbReference type="NCBI Taxonomy" id="659243"/>
    <lineage>
        <taxon>Bacteria</taxon>
        <taxon>Bacillati</taxon>
        <taxon>Bacillota</taxon>
        <taxon>Bacilli</taxon>
        <taxon>Bacillales</taxon>
        <taxon>Bacillaceae</taxon>
        <taxon>Bacillus</taxon>
        <taxon>Bacillus amyloliquefaciens group</taxon>
    </lineage>
</organism>
<dbReference type="InterPro" id="IPR001387">
    <property type="entry name" value="Cro/C1-type_HTH"/>
</dbReference>
<reference evidence="2 3" key="1">
    <citation type="submission" date="2017-11" db="EMBL/GenBank/DDBJ databases">
        <title>Genome sequence and genome mining of multiple bioactive secondary metabolites from a deep sea-derived Bacillus siamensis SCSIO 05746.</title>
        <authorList>
            <person name="Pan H.-Q."/>
            <person name="Ju J.-H."/>
        </authorList>
    </citation>
    <scope>NUCLEOTIDE SEQUENCE [LARGE SCALE GENOMIC DNA]</scope>
    <source>
        <strain evidence="2 3">SCSIO 05746</strain>
    </source>
</reference>
<feature type="domain" description="HTH cro/C1-type" evidence="1">
    <location>
        <begin position="16"/>
        <end position="72"/>
    </location>
</feature>
<dbReference type="SUPFAM" id="SSF47413">
    <property type="entry name" value="lambda repressor-like DNA-binding domains"/>
    <property type="match status" value="1"/>
</dbReference>
<dbReference type="RefSeq" id="WP_101605381.1">
    <property type="nucleotide sequence ID" value="NZ_CP025001.1"/>
</dbReference>
<dbReference type="GO" id="GO:0003677">
    <property type="term" value="F:DNA binding"/>
    <property type="evidence" value="ECO:0007669"/>
    <property type="project" value="InterPro"/>
</dbReference>
<gene>
    <name evidence="2" type="ORF">CWD84_04630</name>
</gene>
<protein>
    <submittedName>
        <fullName evidence="2">Transcriptional regulator</fullName>
    </submittedName>
</protein>
<dbReference type="InterPro" id="IPR010982">
    <property type="entry name" value="Lambda_DNA-bd_dom_sf"/>
</dbReference>
<keyword evidence="3" id="KW-1185">Reference proteome</keyword>
<evidence type="ECO:0000313" key="3">
    <source>
        <dbReference type="Proteomes" id="UP000234366"/>
    </source>
</evidence>
<evidence type="ECO:0000313" key="2">
    <source>
        <dbReference type="EMBL" id="AUJ76155.1"/>
    </source>
</evidence>
<name>A0AAI8HLH4_9BACI</name>
<accession>A0AAI8HLH4</accession>